<dbReference type="HOGENOM" id="CLU_1612457_0_0_1"/>
<sequence length="165" mass="17520">MPRTNNTENGINKNKMSMARSQRFKALPVAPRARRKLLETTSKELPAMPRPAAQGGRSATAANLASGLAPPRASSMPALPAISTTRAGASPDNKVTPKPRPRKRCTAAKASDRKVSWNDRCSKVLPAGPKASCEDSTPPSALDNNSASEGMTDCDTQAGRPRRQT</sequence>
<feature type="compositionally biased region" description="Basic and acidic residues" evidence="1">
    <location>
        <begin position="110"/>
        <end position="122"/>
    </location>
</feature>
<dbReference type="InParanoid" id="E9I726"/>
<dbReference type="KEGG" id="dpx:DAPPUDRAFT_125076"/>
<feature type="compositionally biased region" description="Polar residues" evidence="1">
    <location>
        <begin position="1"/>
        <end position="15"/>
    </location>
</feature>
<evidence type="ECO:0000313" key="2">
    <source>
        <dbReference type="EMBL" id="EFX60204.1"/>
    </source>
</evidence>
<evidence type="ECO:0000256" key="1">
    <source>
        <dbReference type="SAM" id="MobiDB-lite"/>
    </source>
</evidence>
<accession>E9I726</accession>
<evidence type="ECO:0000313" key="3">
    <source>
        <dbReference type="Proteomes" id="UP000000305"/>
    </source>
</evidence>
<reference evidence="2 3" key="1">
    <citation type="journal article" date="2011" name="Science">
        <title>The ecoresponsive genome of Daphnia pulex.</title>
        <authorList>
            <person name="Colbourne J.K."/>
            <person name="Pfrender M.E."/>
            <person name="Gilbert D."/>
            <person name="Thomas W.K."/>
            <person name="Tucker A."/>
            <person name="Oakley T.H."/>
            <person name="Tokishita S."/>
            <person name="Aerts A."/>
            <person name="Arnold G.J."/>
            <person name="Basu M.K."/>
            <person name="Bauer D.J."/>
            <person name="Caceres C.E."/>
            <person name="Carmel L."/>
            <person name="Casola C."/>
            <person name="Choi J.H."/>
            <person name="Detter J.C."/>
            <person name="Dong Q."/>
            <person name="Dusheyko S."/>
            <person name="Eads B.D."/>
            <person name="Frohlich T."/>
            <person name="Geiler-Samerotte K.A."/>
            <person name="Gerlach D."/>
            <person name="Hatcher P."/>
            <person name="Jogdeo S."/>
            <person name="Krijgsveld J."/>
            <person name="Kriventseva E.V."/>
            <person name="Kultz D."/>
            <person name="Laforsch C."/>
            <person name="Lindquist E."/>
            <person name="Lopez J."/>
            <person name="Manak J.R."/>
            <person name="Muller J."/>
            <person name="Pangilinan J."/>
            <person name="Patwardhan R.P."/>
            <person name="Pitluck S."/>
            <person name="Pritham E.J."/>
            <person name="Rechtsteiner A."/>
            <person name="Rho M."/>
            <person name="Rogozin I.B."/>
            <person name="Sakarya O."/>
            <person name="Salamov A."/>
            <person name="Schaack S."/>
            <person name="Shapiro H."/>
            <person name="Shiga Y."/>
            <person name="Skalitzky C."/>
            <person name="Smith Z."/>
            <person name="Souvorov A."/>
            <person name="Sung W."/>
            <person name="Tang Z."/>
            <person name="Tsuchiya D."/>
            <person name="Tu H."/>
            <person name="Vos H."/>
            <person name="Wang M."/>
            <person name="Wolf Y.I."/>
            <person name="Yamagata H."/>
            <person name="Yamada T."/>
            <person name="Ye Y."/>
            <person name="Shaw J.R."/>
            <person name="Andrews J."/>
            <person name="Crease T.J."/>
            <person name="Tang H."/>
            <person name="Lucas S.M."/>
            <person name="Robertson H.M."/>
            <person name="Bork P."/>
            <person name="Koonin E.V."/>
            <person name="Zdobnov E.M."/>
            <person name="Grigoriev I.V."/>
            <person name="Lynch M."/>
            <person name="Boore J.L."/>
        </authorList>
    </citation>
    <scope>NUCLEOTIDE SEQUENCE [LARGE SCALE GENOMIC DNA]</scope>
</reference>
<protein>
    <submittedName>
        <fullName evidence="2">Uncharacterized protein</fullName>
    </submittedName>
</protein>
<dbReference type="Proteomes" id="UP000000305">
    <property type="component" value="Unassembled WGS sequence"/>
</dbReference>
<dbReference type="AlphaFoldDB" id="E9I726"/>
<organism evidence="2 3">
    <name type="scientific">Daphnia pulex</name>
    <name type="common">Water flea</name>
    <dbReference type="NCBI Taxonomy" id="6669"/>
    <lineage>
        <taxon>Eukaryota</taxon>
        <taxon>Metazoa</taxon>
        <taxon>Ecdysozoa</taxon>
        <taxon>Arthropoda</taxon>
        <taxon>Crustacea</taxon>
        <taxon>Branchiopoda</taxon>
        <taxon>Diplostraca</taxon>
        <taxon>Cladocera</taxon>
        <taxon>Anomopoda</taxon>
        <taxon>Daphniidae</taxon>
        <taxon>Daphnia</taxon>
    </lineage>
</organism>
<feature type="compositionally biased region" description="Basic residues" evidence="1">
    <location>
        <begin position="97"/>
        <end position="106"/>
    </location>
</feature>
<proteinExistence type="predicted"/>
<dbReference type="EMBL" id="GL736886">
    <property type="protein sequence ID" value="EFX60204.1"/>
    <property type="molecule type" value="Genomic_DNA"/>
</dbReference>
<gene>
    <name evidence="2" type="ORF">DAPPUDRAFT_125076</name>
</gene>
<keyword evidence="3" id="KW-1185">Reference proteome</keyword>
<name>E9I726_DAPPU</name>
<feature type="region of interest" description="Disordered" evidence="1">
    <location>
        <begin position="1"/>
        <end position="165"/>
    </location>
</feature>
<feature type="compositionally biased region" description="Polar residues" evidence="1">
    <location>
        <begin position="134"/>
        <end position="149"/>
    </location>
</feature>